<reference evidence="2 3" key="1">
    <citation type="submission" date="2022-01" db="EMBL/GenBank/DDBJ databases">
        <authorList>
            <person name="Xiong W."/>
            <person name="Schranz E."/>
        </authorList>
    </citation>
    <scope>NUCLEOTIDE SEQUENCE [LARGE SCALE GENOMIC DNA]</scope>
</reference>
<protein>
    <submittedName>
        <fullName evidence="2">Uncharacterized protein</fullName>
    </submittedName>
</protein>
<feature type="region of interest" description="Disordered" evidence="1">
    <location>
        <begin position="80"/>
        <end position="100"/>
    </location>
</feature>
<proteinExistence type="predicted"/>
<evidence type="ECO:0000256" key="1">
    <source>
        <dbReference type="SAM" id="MobiDB-lite"/>
    </source>
</evidence>
<dbReference type="EMBL" id="CAKMRJ010000113">
    <property type="protein sequence ID" value="CAH1417883.1"/>
    <property type="molecule type" value="Genomic_DNA"/>
</dbReference>
<evidence type="ECO:0000313" key="2">
    <source>
        <dbReference type="EMBL" id="CAH1417883.1"/>
    </source>
</evidence>
<evidence type="ECO:0000313" key="3">
    <source>
        <dbReference type="Proteomes" id="UP001157418"/>
    </source>
</evidence>
<sequence length="100" mass="11443">MLQRKHQAKSKKGSHLRQSIVCRLLCSDNSAHTPPFPVVSLQVWMETNILVARSSRGRRHQRTVVTTRSPKVSVIYTVDPNRHRSKTENRRANKCTAAKL</sequence>
<name>A0AAU9MAK2_9ASTR</name>
<dbReference type="AlphaFoldDB" id="A0AAU9MAK2"/>
<dbReference type="Proteomes" id="UP001157418">
    <property type="component" value="Unassembled WGS sequence"/>
</dbReference>
<gene>
    <name evidence="2" type="ORF">LVIROSA_LOCUS5531</name>
</gene>
<comment type="caution">
    <text evidence="2">The sequence shown here is derived from an EMBL/GenBank/DDBJ whole genome shotgun (WGS) entry which is preliminary data.</text>
</comment>
<organism evidence="2 3">
    <name type="scientific">Lactuca virosa</name>
    <dbReference type="NCBI Taxonomy" id="75947"/>
    <lineage>
        <taxon>Eukaryota</taxon>
        <taxon>Viridiplantae</taxon>
        <taxon>Streptophyta</taxon>
        <taxon>Embryophyta</taxon>
        <taxon>Tracheophyta</taxon>
        <taxon>Spermatophyta</taxon>
        <taxon>Magnoliopsida</taxon>
        <taxon>eudicotyledons</taxon>
        <taxon>Gunneridae</taxon>
        <taxon>Pentapetalae</taxon>
        <taxon>asterids</taxon>
        <taxon>campanulids</taxon>
        <taxon>Asterales</taxon>
        <taxon>Asteraceae</taxon>
        <taxon>Cichorioideae</taxon>
        <taxon>Cichorieae</taxon>
        <taxon>Lactucinae</taxon>
        <taxon>Lactuca</taxon>
    </lineage>
</organism>
<feature type="compositionally biased region" description="Basic and acidic residues" evidence="1">
    <location>
        <begin position="80"/>
        <end position="91"/>
    </location>
</feature>
<keyword evidence="3" id="KW-1185">Reference proteome</keyword>
<accession>A0AAU9MAK2</accession>